<keyword evidence="5" id="KW-1185">Reference proteome</keyword>
<proteinExistence type="predicted"/>
<dbReference type="AlphaFoldDB" id="A0A5B2VB95"/>
<dbReference type="InterPro" id="IPR003593">
    <property type="entry name" value="AAA+_ATPase"/>
</dbReference>
<dbReference type="SMART" id="SM00382">
    <property type="entry name" value="AAA"/>
    <property type="match status" value="1"/>
</dbReference>
<organism evidence="4 5">
    <name type="scientific">Salinarimonas soli</name>
    <dbReference type="NCBI Taxonomy" id="1638099"/>
    <lineage>
        <taxon>Bacteria</taxon>
        <taxon>Pseudomonadati</taxon>
        <taxon>Pseudomonadota</taxon>
        <taxon>Alphaproteobacteria</taxon>
        <taxon>Hyphomicrobiales</taxon>
        <taxon>Salinarimonadaceae</taxon>
        <taxon>Salinarimonas</taxon>
    </lineage>
</organism>
<dbReference type="GO" id="GO:0000160">
    <property type="term" value="P:phosphorelay signal transduction system"/>
    <property type="evidence" value="ECO:0007669"/>
    <property type="project" value="InterPro"/>
</dbReference>
<dbReference type="SUPFAM" id="SSF48452">
    <property type="entry name" value="TPR-like"/>
    <property type="match status" value="1"/>
</dbReference>
<dbReference type="RefSeq" id="WP_149818360.1">
    <property type="nucleotide sequence ID" value="NZ_VUOA01000023.1"/>
</dbReference>
<name>A0A5B2VB95_9HYPH</name>
<dbReference type="Gene3D" id="1.25.40.10">
    <property type="entry name" value="Tetratricopeptide repeat domain"/>
    <property type="match status" value="1"/>
</dbReference>
<evidence type="ECO:0000313" key="4">
    <source>
        <dbReference type="EMBL" id="KAA2236773.1"/>
    </source>
</evidence>
<dbReference type="PANTHER" id="PTHR47691:SF3">
    <property type="entry name" value="HTH-TYPE TRANSCRIPTIONAL REGULATOR RV0890C-RELATED"/>
    <property type="match status" value="1"/>
</dbReference>
<dbReference type="InterPro" id="IPR027417">
    <property type="entry name" value="P-loop_NTPase"/>
</dbReference>
<dbReference type="SUPFAM" id="SSF46894">
    <property type="entry name" value="C-terminal effector domain of the bipartite response regulators"/>
    <property type="match status" value="1"/>
</dbReference>
<dbReference type="SUPFAM" id="SSF52540">
    <property type="entry name" value="P-loop containing nucleoside triphosphate hydrolases"/>
    <property type="match status" value="1"/>
</dbReference>
<feature type="domain" description="OmpR/PhoB-type" evidence="3">
    <location>
        <begin position="8"/>
        <end position="106"/>
    </location>
</feature>
<reference evidence="4 5" key="2">
    <citation type="submission" date="2019-09" db="EMBL/GenBank/DDBJ databases">
        <authorList>
            <person name="Jin C."/>
        </authorList>
    </citation>
    <scope>NUCLEOTIDE SEQUENCE [LARGE SCALE GENOMIC DNA]</scope>
    <source>
        <strain evidence="4 5">BN140002</strain>
    </source>
</reference>
<dbReference type="Pfam" id="PF00931">
    <property type="entry name" value="NB-ARC"/>
    <property type="match status" value="1"/>
</dbReference>
<protein>
    <submittedName>
        <fullName evidence="4">ATPase</fullName>
    </submittedName>
</protein>
<accession>A0A5B2VB95</accession>
<dbReference type="Gene3D" id="3.40.50.300">
    <property type="entry name" value="P-loop containing nucleotide triphosphate hydrolases"/>
    <property type="match status" value="1"/>
</dbReference>
<dbReference type="Gene3D" id="1.10.10.10">
    <property type="entry name" value="Winged helix-like DNA-binding domain superfamily/Winged helix DNA-binding domain"/>
    <property type="match status" value="1"/>
</dbReference>
<dbReference type="PROSITE" id="PS51755">
    <property type="entry name" value="OMPR_PHOB"/>
    <property type="match status" value="1"/>
</dbReference>
<reference evidence="4 5" key="1">
    <citation type="submission" date="2019-09" db="EMBL/GenBank/DDBJ databases">
        <title>Salinarimonas rosea gen. nov., sp. nov., a new member of the a-2 subgroup of the Proteobacteria.</title>
        <authorList>
            <person name="Liu J."/>
        </authorList>
    </citation>
    <scope>NUCLEOTIDE SEQUENCE [LARGE SCALE GENOMIC DNA]</scope>
    <source>
        <strain evidence="4 5">BN140002</strain>
    </source>
</reference>
<keyword evidence="1 2" id="KW-0238">DNA-binding</keyword>
<dbReference type="Proteomes" id="UP000323142">
    <property type="component" value="Unassembled WGS sequence"/>
</dbReference>
<dbReference type="EMBL" id="VUOA01000023">
    <property type="protein sequence ID" value="KAA2236773.1"/>
    <property type="molecule type" value="Genomic_DNA"/>
</dbReference>
<dbReference type="OrthoDB" id="4473689at2"/>
<feature type="DNA-binding region" description="OmpR/PhoB-type" evidence="2">
    <location>
        <begin position="8"/>
        <end position="106"/>
    </location>
</feature>
<evidence type="ECO:0000256" key="1">
    <source>
        <dbReference type="ARBA" id="ARBA00023125"/>
    </source>
</evidence>
<dbReference type="InterPro" id="IPR058852">
    <property type="entry name" value="HTH_77"/>
</dbReference>
<dbReference type="Pfam" id="PF00486">
    <property type="entry name" value="Trans_reg_C"/>
    <property type="match status" value="1"/>
</dbReference>
<evidence type="ECO:0000313" key="5">
    <source>
        <dbReference type="Proteomes" id="UP000323142"/>
    </source>
</evidence>
<dbReference type="GO" id="GO:0006355">
    <property type="term" value="P:regulation of DNA-templated transcription"/>
    <property type="evidence" value="ECO:0007669"/>
    <property type="project" value="InterPro"/>
</dbReference>
<dbReference type="SMART" id="SM00862">
    <property type="entry name" value="Trans_reg_C"/>
    <property type="match status" value="1"/>
</dbReference>
<dbReference type="InterPro" id="IPR001867">
    <property type="entry name" value="OmpR/PhoB-type_DNA-bd"/>
</dbReference>
<dbReference type="GO" id="GO:0043531">
    <property type="term" value="F:ADP binding"/>
    <property type="evidence" value="ECO:0007669"/>
    <property type="project" value="InterPro"/>
</dbReference>
<dbReference type="InterPro" id="IPR036388">
    <property type="entry name" value="WH-like_DNA-bd_sf"/>
</dbReference>
<dbReference type="Pfam" id="PF25872">
    <property type="entry name" value="HTH_77"/>
    <property type="match status" value="1"/>
</dbReference>
<comment type="caution">
    <text evidence="4">The sequence shown here is derived from an EMBL/GenBank/DDBJ whole genome shotgun (WGS) entry which is preliminary data.</text>
</comment>
<dbReference type="InterPro" id="IPR002182">
    <property type="entry name" value="NB-ARC"/>
</dbReference>
<dbReference type="InterPro" id="IPR016032">
    <property type="entry name" value="Sig_transdc_resp-reg_C-effctor"/>
</dbReference>
<dbReference type="PRINTS" id="PR00364">
    <property type="entry name" value="DISEASERSIST"/>
</dbReference>
<evidence type="ECO:0000256" key="2">
    <source>
        <dbReference type="PROSITE-ProRule" id="PRU01091"/>
    </source>
</evidence>
<dbReference type="CDD" id="cd00383">
    <property type="entry name" value="trans_reg_C"/>
    <property type="match status" value="1"/>
</dbReference>
<dbReference type="GO" id="GO:0003677">
    <property type="term" value="F:DNA binding"/>
    <property type="evidence" value="ECO:0007669"/>
    <property type="project" value="UniProtKB-UniRule"/>
</dbReference>
<sequence length="939" mass="101322">MTGTEQPADEIAFGPFRLYPTRRLLLEGDAPVALGGRAFDLLVALAQRPGEIVTKDELMDLVWPGIHVSENNLRVQIAGLRRALGDGRDGRRFIDVKAGRGYGFVAPVVVARGVPQAEPGPRRIYDLPAPFTRVIGREDSIQALATQLRARRLVTIVGPGGIGKTTVALAVARLVAGEFDDGGLFVDLSPLNDAAHVPGAVAAALGLAIQSRDPIPAICAFLKVQRLLLVLDNCEHLLEAATALVERIGEAAVGVHVLATSREPLRAVGERVYRLAPLESPPGGSALRADQALRYPGVALFVERAAQSAGEFALTDANTMFVAEICRRLDGMALAIELAARRVEGIGIAELAARLGDCFRLLTKGRRTALPRHRTLEATLDWSYQLLTEDERRLFRRLSVFAGPFSIEAAAALEPDIDRADIAGRVAELVDKSLLLVSDEPAGRSYRMFATMRLFGLQRLRAEDDEAATMRRHAAHVGAALHRDGGGDAEPAELATRVGDVRTALDWAFSPEGDPALAVEITVAAIPVWVQLSALAECRGRIEGALAILDEAADARPVMALSAGLGWSLMYTGGSPETVAQTWSRTLRIAKALGDTGYELRALWGLWINDLNRGAFRTALGRATDFAGLAASASDEFDVVMGWRILGTSHHYLGDQASARRDLERALAAMPARRWPAARFQTDQAVTARYFLARVLWLQGLPDQARETALRHVGDAEAARNALHYASVLGQGACPVALFSGDLAAAERFGAMLLDHTRRNALRVWETWARCFLGLVRAWRGDADGLQVLRAELTGANSHAGLPRYLPLIGEYARCLAATGETGLAREAIARARERCEAHEELWFIAELLRIEGEIRLATEGESALEAASGLFRQGLDWSRRQSALSLELRCAMSLARAHHGRETAGDAVAGLRDVYGRFTEGHATDDLLAARGLLGGAP</sequence>
<evidence type="ECO:0000259" key="3">
    <source>
        <dbReference type="PROSITE" id="PS51755"/>
    </source>
</evidence>
<gene>
    <name evidence="4" type="ORF">F0L46_13475</name>
</gene>
<dbReference type="PANTHER" id="PTHR47691">
    <property type="entry name" value="REGULATOR-RELATED"/>
    <property type="match status" value="1"/>
</dbReference>
<dbReference type="InterPro" id="IPR011990">
    <property type="entry name" value="TPR-like_helical_dom_sf"/>
</dbReference>